<evidence type="ECO:0000313" key="1">
    <source>
        <dbReference type="EMBL" id="KKN01755.1"/>
    </source>
</evidence>
<sequence length="36" mass="4395">MNSKQNNLLIFYDEVNLKCLKNDKIPRKEIFSDLFY</sequence>
<proteinExistence type="predicted"/>
<dbReference type="EMBL" id="LAZR01005228">
    <property type="protein sequence ID" value="KKN01755.1"/>
    <property type="molecule type" value="Genomic_DNA"/>
</dbReference>
<accession>A0A0F9M306</accession>
<dbReference type="AlphaFoldDB" id="A0A0F9M306"/>
<name>A0A0F9M306_9ZZZZ</name>
<reference evidence="1" key="1">
    <citation type="journal article" date="2015" name="Nature">
        <title>Complex archaea that bridge the gap between prokaryotes and eukaryotes.</title>
        <authorList>
            <person name="Spang A."/>
            <person name="Saw J.H."/>
            <person name="Jorgensen S.L."/>
            <person name="Zaremba-Niedzwiedzka K."/>
            <person name="Martijn J."/>
            <person name="Lind A.E."/>
            <person name="van Eijk R."/>
            <person name="Schleper C."/>
            <person name="Guy L."/>
            <person name="Ettema T.J."/>
        </authorList>
    </citation>
    <scope>NUCLEOTIDE SEQUENCE</scope>
</reference>
<gene>
    <name evidence="1" type="ORF">LCGC14_1124520</name>
</gene>
<comment type="caution">
    <text evidence="1">The sequence shown here is derived from an EMBL/GenBank/DDBJ whole genome shotgun (WGS) entry which is preliminary data.</text>
</comment>
<organism evidence="1">
    <name type="scientific">marine sediment metagenome</name>
    <dbReference type="NCBI Taxonomy" id="412755"/>
    <lineage>
        <taxon>unclassified sequences</taxon>
        <taxon>metagenomes</taxon>
        <taxon>ecological metagenomes</taxon>
    </lineage>
</organism>
<protein>
    <submittedName>
        <fullName evidence="1">Uncharacterized protein</fullName>
    </submittedName>
</protein>